<evidence type="ECO:0000313" key="2">
    <source>
        <dbReference type="EMBL" id="KAF2232931.1"/>
    </source>
</evidence>
<dbReference type="EMBL" id="ML991811">
    <property type="protein sequence ID" value="KAF2232931.1"/>
    <property type="molecule type" value="Genomic_DNA"/>
</dbReference>
<organism evidence="2 3">
    <name type="scientific">Viridothelium virens</name>
    <name type="common">Speckled blister lichen</name>
    <name type="synonym">Trypethelium virens</name>
    <dbReference type="NCBI Taxonomy" id="1048519"/>
    <lineage>
        <taxon>Eukaryota</taxon>
        <taxon>Fungi</taxon>
        <taxon>Dikarya</taxon>
        <taxon>Ascomycota</taxon>
        <taxon>Pezizomycotina</taxon>
        <taxon>Dothideomycetes</taxon>
        <taxon>Dothideomycetes incertae sedis</taxon>
        <taxon>Trypetheliales</taxon>
        <taxon>Trypetheliaceae</taxon>
        <taxon>Viridothelium</taxon>
    </lineage>
</organism>
<keyword evidence="3" id="KW-1185">Reference proteome</keyword>
<accession>A0A6A6H4Z4</accession>
<feature type="region of interest" description="Disordered" evidence="1">
    <location>
        <begin position="1"/>
        <end position="216"/>
    </location>
</feature>
<dbReference type="Pfam" id="PF17104">
    <property type="entry name" value="YBL010C_LAA2"/>
    <property type="match status" value="1"/>
</dbReference>
<feature type="compositionally biased region" description="Basic and acidic residues" evidence="1">
    <location>
        <begin position="9"/>
        <end position="35"/>
    </location>
</feature>
<feature type="compositionally biased region" description="Low complexity" evidence="1">
    <location>
        <begin position="83"/>
        <end position="108"/>
    </location>
</feature>
<evidence type="ECO:0000256" key="1">
    <source>
        <dbReference type="SAM" id="MobiDB-lite"/>
    </source>
</evidence>
<sequence>MAELQPPRKSVELEDDGARELESSEGEEHFSDASEGKMSSETSPVPITRVERVDDKPSHGEVPGTEAYKIRTQDAVPDEVEVVPEGTRSRSSSRVSSSGKSRSPGGTSIPRTVVEKVDDTPSHGEVPGTYAHELRKADAEPDEIIKSPEKEGASFKGSPTNSINRSRSPSEPLRTAPLIPSPTIEIRADVEDDAVVEDKGGDDEDGFGDDFDEFEAGAEQEDFGEFDEGFEQPSLDRGDAGADSASQYPVTPQPYPFPILNYDEFENAEEMHSAMAPYLENMFPDAPMAESRTTTLPPANSIFTTERSTALWAQLVEPPPLQPPNWIRSRIRRMFLVSLGVPVDLDEILPASKQKKLVLPSINLSPRPSSERANGAIERVKRQNDSSTSVNSTSSKAERKRRGPPPPPDFDIAAATRLSSTTDVALKNLADEELKAHMKQLRQVNTRASEVLEYWLKRKDSAVGDKEAFEAVIENLVKHARKVR</sequence>
<dbReference type="Proteomes" id="UP000800092">
    <property type="component" value="Unassembled WGS sequence"/>
</dbReference>
<feature type="compositionally biased region" description="Acidic residues" evidence="1">
    <location>
        <begin position="190"/>
        <end position="216"/>
    </location>
</feature>
<dbReference type="InterPro" id="IPR031355">
    <property type="entry name" value="YBL010C/LAA2-like"/>
</dbReference>
<protein>
    <submittedName>
        <fullName evidence="2">Uncharacterized protein</fullName>
    </submittedName>
</protein>
<dbReference type="PANTHER" id="PTHR38698">
    <property type="entry name" value="EXPRESSED PROTEIN"/>
    <property type="match status" value="1"/>
</dbReference>
<name>A0A6A6H4Z4_VIRVR</name>
<dbReference type="AlphaFoldDB" id="A0A6A6H4Z4"/>
<evidence type="ECO:0000313" key="3">
    <source>
        <dbReference type="Proteomes" id="UP000800092"/>
    </source>
</evidence>
<proteinExistence type="predicted"/>
<feature type="region of interest" description="Disordered" evidence="1">
    <location>
        <begin position="228"/>
        <end position="251"/>
    </location>
</feature>
<dbReference type="OrthoDB" id="5378975at2759"/>
<feature type="region of interest" description="Disordered" evidence="1">
    <location>
        <begin position="362"/>
        <end position="410"/>
    </location>
</feature>
<gene>
    <name evidence="2" type="ORF">EV356DRAFT_524936</name>
</gene>
<feature type="compositionally biased region" description="Basic and acidic residues" evidence="1">
    <location>
        <begin position="132"/>
        <end position="153"/>
    </location>
</feature>
<feature type="compositionally biased region" description="Polar residues" evidence="1">
    <location>
        <begin position="362"/>
        <end position="372"/>
    </location>
</feature>
<feature type="compositionally biased region" description="Basic and acidic residues" evidence="1">
    <location>
        <begin position="113"/>
        <end position="122"/>
    </location>
</feature>
<feature type="compositionally biased region" description="Basic and acidic residues" evidence="1">
    <location>
        <begin position="49"/>
        <end position="59"/>
    </location>
</feature>
<reference evidence="2" key="1">
    <citation type="journal article" date="2020" name="Stud. Mycol.">
        <title>101 Dothideomycetes genomes: a test case for predicting lifestyles and emergence of pathogens.</title>
        <authorList>
            <person name="Haridas S."/>
            <person name="Albert R."/>
            <person name="Binder M."/>
            <person name="Bloem J."/>
            <person name="Labutti K."/>
            <person name="Salamov A."/>
            <person name="Andreopoulos B."/>
            <person name="Baker S."/>
            <person name="Barry K."/>
            <person name="Bills G."/>
            <person name="Bluhm B."/>
            <person name="Cannon C."/>
            <person name="Castanera R."/>
            <person name="Culley D."/>
            <person name="Daum C."/>
            <person name="Ezra D."/>
            <person name="Gonzalez J."/>
            <person name="Henrissat B."/>
            <person name="Kuo A."/>
            <person name="Liang C."/>
            <person name="Lipzen A."/>
            <person name="Lutzoni F."/>
            <person name="Magnuson J."/>
            <person name="Mondo S."/>
            <person name="Nolan M."/>
            <person name="Ohm R."/>
            <person name="Pangilinan J."/>
            <person name="Park H.-J."/>
            <person name="Ramirez L."/>
            <person name="Alfaro M."/>
            <person name="Sun H."/>
            <person name="Tritt A."/>
            <person name="Yoshinaga Y."/>
            <person name="Zwiers L.-H."/>
            <person name="Turgeon B."/>
            <person name="Goodwin S."/>
            <person name="Spatafora J."/>
            <person name="Crous P."/>
            <person name="Grigoriev I."/>
        </authorList>
    </citation>
    <scope>NUCLEOTIDE SEQUENCE</scope>
    <source>
        <strain evidence="2">Tuck. ex Michener</strain>
    </source>
</reference>
<feature type="compositionally biased region" description="Low complexity" evidence="1">
    <location>
        <begin position="386"/>
        <end position="395"/>
    </location>
</feature>
<dbReference type="PANTHER" id="PTHR38698:SF1">
    <property type="entry name" value="FUNGAL PROTEIN"/>
    <property type="match status" value="1"/>
</dbReference>
<feature type="compositionally biased region" description="Polar residues" evidence="1">
    <location>
        <begin position="157"/>
        <end position="169"/>
    </location>
</feature>